<organism evidence="1">
    <name type="scientific">Zea mays</name>
    <name type="common">Maize</name>
    <dbReference type="NCBI Taxonomy" id="4577"/>
    <lineage>
        <taxon>Eukaryota</taxon>
        <taxon>Viridiplantae</taxon>
        <taxon>Streptophyta</taxon>
        <taxon>Embryophyta</taxon>
        <taxon>Tracheophyta</taxon>
        <taxon>Spermatophyta</taxon>
        <taxon>Magnoliopsida</taxon>
        <taxon>Liliopsida</taxon>
        <taxon>Poales</taxon>
        <taxon>Poaceae</taxon>
        <taxon>PACMAD clade</taxon>
        <taxon>Panicoideae</taxon>
        <taxon>Andropogonodae</taxon>
        <taxon>Andropogoneae</taxon>
        <taxon>Tripsacinae</taxon>
        <taxon>Zea</taxon>
    </lineage>
</organism>
<dbReference type="InterPro" id="IPR036388">
    <property type="entry name" value="WH-like_DNA-bd_sf"/>
</dbReference>
<name>A0A3L6DUX7_MAIZE</name>
<dbReference type="GO" id="GO:0071985">
    <property type="term" value="P:multivesicular body sorting pathway"/>
    <property type="evidence" value="ECO:0007669"/>
    <property type="project" value="InterPro"/>
</dbReference>
<sequence length="120" mass="13895">MQRLGDFRLPPFFNYPPYFTLFVMQDLLPMKQRKCSLQLSSVKVHSATIDTSLVTVVASGCPEWMDKGHKKCLILWLRIQDWANFIFNFVKDNGLEVMTIEEIRSGIDTRGTGEFNKFSL</sequence>
<accession>A0A3L6DUX7</accession>
<gene>
    <name evidence="1" type="primary">VPS25_1</name>
    <name evidence="1" type="ORF">Zm00014a_034101</name>
</gene>
<dbReference type="InterPro" id="IPR008570">
    <property type="entry name" value="ESCRT-II_cplx_Vps25-sub"/>
</dbReference>
<protein>
    <submittedName>
        <fullName evidence="1">Vacuolar protein sorting-associated protein 25</fullName>
    </submittedName>
</protein>
<dbReference type="AlphaFoldDB" id="A0A3L6DUX7"/>
<proteinExistence type="predicted"/>
<dbReference type="Pfam" id="PF05871">
    <property type="entry name" value="ESCRT-II"/>
    <property type="match status" value="1"/>
</dbReference>
<dbReference type="Gene3D" id="1.10.10.10">
    <property type="entry name" value="Winged helix-like DNA-binding domain superfamily/Winged helix DNA-binding domain"/>
    <property type="match status" value="1"/>
</dbReference>
<dbReference type="PANTHER" id="PTHR13149:SF0">
    <property type="entry name" value="VACUOLAR PROTEIN-SORTING-ASSOCIATED PROTEIN 25"/>
    <property type="match status" value="1"/>
</dbReference>
<reference evidence="1" key="1">
    <citation type="journal article" date="2018" name="Nat. Genet.">
        <title>Extensive intraspecific gene order and gene structural variations between Mo17 and other maize genomes.</title>
        <authorList>
            <person name="Sun S."/>
            <person name="Zhou Y."/>
            <person name="Chen J."/>
            <person name="Shi J."/>
            <person name="Zhao H."/>
            <person name="Zhao H."/>
            <person name="Song W."/>
            <person name="Zhang M."/>
            <person name="Cui Y."/>
            <person name="Dong X."/>
            <person name="Liu H."/>
            <person name="Ma X."/>
            <person name="Jiao Y."/>
            <person name="Wang B."/>
            <person name="Wei X."/>
            <person name="Stein J.C."/>
            <person name="Glaubitz J.C."/>
            <person name="Lu F."/>
            <person name="Yu G."/>
            <person name="Liang C."/>
            <person name="Fengler K."/>
            <person name="Li B."/>
            <person name="Rafalski A."/>
            <person name="Schnable P.S."/>
            <person name="Ware D.H."/>
            <person name="Buckler E.S."/>
            <person name="Lai J."/>
        </authorList>
    </citation>
    <scope>NUCLEOTIDE SEQUENCE [LARGE SCALE GENOMIC DNA]</scope>
    <source>
        <tissue evidence="1">Seedling</tissue>
    </source>
</reference>
<dbReference type="EMBL" id="NCVQ01000009">
    <property type="protein sequence ID" value="PWZ11913.1"/>
    <property type="molecule type" value="Genomic_DNA"/>
</dbReference>
<dbReference type="GO" id="GO:0000814">
    <property type="term" value="C:ESCRT II complex"/>
    <property type="evidence" value="ECO:0007669"/>
    <property type="project" value="InterPro"/>
</dbReference>
<dbReference type="ExpressionAtlas" id="A0A3L6DUX7">
    <property type="expression patterns" value="baseline and differential"/>
</dbReference>
<dbReference type="PANTHER" id="PTHR13149">
    <property type="entry name" value="VACUOLAR PROTEIN SORTING-ASSOCIATED PROTEIN VPS25"/>
    <property type="match status" value="1"/>
</dbReference>
<comment type="caution">
    <text evidence="1">The sequence shown here is derived from an EMBL/GenBank/DDBJ whole genome shotgun (WGS) entry which is preliminary data.</text>
</comment>
<dbReference type="Proteomes" id="UP000251960">
    <property type="component" value="Chromosome 8"/>
</dbReference>
<evidence type="ECO:0000313" key="1">
    <source>
        <dbReference type="EMBL" id="PWZ11913.1"/>
    </source>
</evidence>